<evidence type="ECO:0000256" key="4">
    <source>
        <dbReference type="ARBA" id="ARBA00023004"/>
    </source>
</evidence>
<dbReference type="NCBIfam" id="TIGR04148">
    <property type="entry name" value="GG_samocin_CFB"/>
    <property type="match status" value="1"/>
</dbReference>
<evidence type="ECO:0000313" key="9">
    <source>
        <dbReference type="Proteomes" id="UP000236735"/>
    </source>
</evidence>
<dbReference type="Pfam" id="PF04055">
    <property type="entry name" value="Radical_SAM"/>
    <property type="match status" value="1"/>
</dbReference>
<evidence type="ECO:0000313" key="8">
    <source>
        <dbReference type="EMBL" id="SEF57022.1"/>
    </source>
</evidence>
<evidence type="ECO:0000259" key="7">
    <source>
        <dbReference type="Pfam" id="PF04055"/>
    </source>
</evidence>
<evidence type="ECO:0000256" key="2">
    <source>
        <dbReference type="ARBA" id="ARBA00022691"/>
    </source>
</evidence>
<organism evidence="8 9">
    <name type="scientific">Xylanibacter ruminicola</name>
    <name type="common">Prevotella ruminicola</name>
    <dbReference type="NCBI Taxonomy" id="839"/>
    <lineage>
        <taxon>Bacteria</taxon>
        <taxon>Pseudomonadati</taxon>
        <taxon>Bacteroidota</taxon>
        <taxon>Bacteroidia</taxon>
        <taxon>Bacteroidales</taxon>
        <taxon>Prevotellaceae</taxon>
        <taxon>Xylanibacter</taxon>
    </lineage>
</organism>
<dbReference type="SFLD" id="SFLDS00029">
    <property type="entry name" value="Radical_SAM"/>
    <property type="match status" value="1"/>
</dbReference>
<dbReference type="InterPro" id="IPR007197">
    <property type="entry name" value="rSAM"/>
</dbReference>
<dbReference type="AlphaFoldDB" id="A0A1H5T2A7"/>
<keyword evidence="5" id="KW-0411">Iron-sulfur</keyword>
<accession>A0A1H5T2A7</accession>
<dbReference type="EMBL" id="FNUV01000002">
    <property type="protein sequence ID" value="SEF57022.1"/>
    <property type="molecule type" value="Genomic_DNA"/>
</dbReference>
<dbReference type="SFLD" id="SFLDG01384">
    <property type="entry name" value="thioether_bond_formation_requi"/>
    <property type="match status" value="1"/>
</dbReference>
<keyword evidence="2" id="KW-0949">S-adenosyl-L-methionine</keyword>
<protein>
    <recommendedName>
        <fullName evidence="7">Radical SAM core domain-containing protein</fullName>
    </recommendedName>
</protein>
<evidence type="ECO:0000256" key="3">
    <source>
        <dbReference type="ARBA" id="ARBA00022723"/>
    </source>
</evidence>
<dbReference type="SUPFAM" id="SSF102114">
    <property type="entry name" value="Radical SAM enzymes"/>
    <property type="match status" value="1"/>
</dbReference>
<dbReference type="InterPro" id="IPR026407">
    <property type="entry name" value="SAM_GG-Bacter"/>
</dbReference>
<dbReference type="Proteomes" id="UP000236735">
    <property type="component" value="Unassembled WGS sequence"/>
</dbReference>
<keyword evidence="3" id="KW-0479">Metal-binding</keyword>
<dbReference type="Gene3D" id="3.20.20.70">
    <property type="entry name" value="Aldolase class I"/>
    <property type="match status" value="1"/>
</dbReference>
<dbReference type="GO" id="GO:0016491">
    <property type="term" value="F:oxidoreductase activity"/>
    <property type="evidence" value="ECO:0007669"/>
    <property type="project" value="InterPro"/>
</dbReference>
<dbReference type="InterPro" id="IPR013785">
    <property type="entry name" value="Aldolase_TIM"/>
</dbReference>
<gene>
    <name evidence="8" type="ORF">SAMN05216354_0833</name>
</gene>
<evidence type="ECO:0000256" key="5">
    <source>
        <dbReference type="ARBA" id="ARBA00023014"/>
    </source>
</evidence>
<dbReference type="SFLD" id="SFLDG01386">
    <property type="entry name" value="main_SPASM_domain-containing"/>
    <property type="match status" value="1"/>
</dbReference>
<feature type="domain" description="Radical SAM core" evidence="7">
    <location>
        <begin position="23"/>
        <end position="177"/>
    </location>
</feature>
<dbReference type="CDD" id="cd01335">
    <property type="entry name" value="Radical_SAM"/>
    <property type="match status" value="1"/>
</dbReference>
<dbReference type="PANTHER" id="PTHR43273">
    <property type="entry name" value="ANAEROBIC SULFATASE-MATURATING ENZYME HOMOLOG ASLB-RELATED"/>
    <property type="match status" value="1"/>
</dbReference>
<name>A0A1H5T2A7_XYLRU</name>
<reference evidence="8 9" key="1">
    <citation type="submission" date="2016-10" db="EMBL/GenBank/DDBJ databases">
        <authorList>
            <person name="de Groot N.N."/>
        </authorList>
    </citation>
    <scope>NUCLEOTIDE SEQUENCE [LARGE SCALE GENOMIC DNA]</scope>
    <source>
        <strain evidence="8 9">AR32</strain>
    </source>
</reference>
<dbReference type="SFLD" id="SFLDG01067">
    <property type="entry name" value="SPASM/twitch_domain_containing"/>
    <property type="match status" value="1"/>
</dbReference>
<sequence>MTEYLNPYKVKENLATTPQITFEVTERCCLNCTYCAYGELYSDYDQRHDRQLSYACAIKFLSFIKELWEEGYDTNGKSEIDIGFYGGEPLMNMELIQKVVEYVESDLSGYGKTFSFSMTTNAIFLPKYMDYLVDKRFKLLISLDGDKEGNSYRVFKNGTPAFGEIVKSIELIKNKYPEYYEKFVDFNAVLNNKNSISGVRDYITNTFQKVPRLSEISMTGVRKSKQEEFDKIFQKMNESINSLSSQSSDFQKHPSYEAVASYLSMNSPYFFLDYNELLFGKRECKPIPTGTCQPFTKRVFVTVAGKILPCEKISHQYGLGQVREDGVEIDFEKIANTYNNYYNRITKLCSKCENKGNCLTCIFHNGYLENCRCNDFATPQITGKEKEAALLFFQQFPEAYSHIMHNLEVI</sequence>
<dbReference type="RefSeq" id="WP_036910723.1">
    <property type="nucleotide sequence ID" value="NZ_FNUV01000002.1"/>
</dbReference>
<proteinExistence type="inferred from homology"/>
<comment type="cofactor">
    <cofactor evidence="1">
        <name>[4Fe-4S] cluster</name>
        <dbReference type="ChEBI" id="CHEBI:49883"/>
    </cofactor>
</comment>
<evidence type="ECO:0000256" key="1">
    <source>
        <dbReference type="ARBA" id="ARBA00001966"/>
    </source>
</evidence>
<dbReference type="PANTHER" id="PTHR43273:SF3">
    <property type="entry name" value="ANAEROBIC SULFATASE-MATURATING ENZYME HOMOLOG ASLB-RELATED"/>
    <property type="match status" value="1"/>
</dbReference>
<evidence type="ECO:0000256" key="6">
    <source>
        <dbReference type="ARBA" id="ARBA00023601"/>
    </source>
</evidence>
<comment type="similarity">
    <text evidence="6">Belongs to the radical SAM superfamily. Anaerobic sulfatase-maturating enzyme family.</text>
</comment>
<dbReference type="InterPro" id="IPR058240">
    <property type="entry name" value="rSAM_sf"/>
</dbReference>
<keyword evidence="4" id="KW-0408">Iron</keyword>
<dbReference type="GO" id="GO:0046872">
    <property type="term" value="F:metal ion binding"/>
    <property type="evidence" value="ECO:0007669"/>
    <property type="project" value="UniProtKB-KW"/>
</dbReference>
<dbReference type="GO" id="GO:0051536">
    <property type="term" value="F:iron-sulfur cluster binding"/>
    <property type="evidence" value="ECO:0007669"/>
    <property type="project" value="UniProtKB-KW"/>
</dbReference>
<dbReference type="InterPro" id="IPR023867">
    <property type="entry name" value="Sulphatase_maturase_rSAM"/>
</dbReference>